<dbReference type="eggNOG" id="COG0811">
    <property type="taxonomic scope" value="Bacteria"/>
</dbReference>
<dbReference type="KEGG" id="maga:Mag101_02485"/>
<comment type="similarity">
    <text evidence="6">Belongs to the exbB/tolQ family.</text>
</comment>
<dbReference type="EMBL" id="CP019650">
    <property type="protein sequence ID" value="AQQ66639.1"/>
    <property type="molecule type" value="Genomic_DNA"/>
</dbReference>
<evidence type="ECO:0000256" key="3">
    <source>
        <dbReference type="ARBA" id="ARBA00022692"/>
    </source>
</evidence>
<keyword evidence="6" id="KW-0813">Transport</keyword>
<dbReference type="Pfam" id="PF01618">
    <property type="entry name" value="MotA_ExbB"/>
    <property type="match status" value="1"/>
</dbReference>
<dbReference type="AlphaFoldDB" id="A0A1Q2M1X1"/>
<feature type="transmembrane region" description="Helical" evidence="7">
    <location>
        <begin position="131"/>
        <end position="152"/>
    </location>
</feature>
<dbReference type="RefSeq" id="WP_010131796.1">
    <property type="nucleotide sequence ID" value="NZ_CP019650.1"/>
</dbReference>
<evidence type="ECO:0000256" key="7">
    <source>
        <dbReference type="SAM" id="Phobius"/>
    </source>
</evidence>
<organism evidence="9 10">
    <name type="scientific">Microbulbifer agarilyticus</name>
    <dbReference type="NCBI Taxonomy" id="260552"/>
    <lineage>
        <taxon>Bacteria</taxon>
        <taxon>Pseudomonadati</taxon>
        <taxon>Pseudomonadota</taxon>
        <taxon>Gammaproteobacteria</taxon>
        <taxon>Cellvibrionales</taxon>
        <taxon>Microbulbiferaceae</taxon>
        <taxon>Microbulbifer</taxon>
    </lineage>
</organism>
<accession>A0A1Q2M1X1</accession>
<name>A0A1Q2M1X1_9GAMM</name>
<feature type="domain" description="MotA/TolQ/ExbB proton channel" evidence="8">
    <location>
        <begin position="65"/>
        <end position="168"/>
    </location>
</feature>
<keyword evidence="4 7" id="KW-1133">Transmembrane helix</keyword>
<dbReference type="InterPro" id="IPR050790">
    <property type="entry name" value="ExbB/TolQ_transport"/>
</dbReference>
<evidence type="ECO:0000256" key="1">
    <source>
        <dbReference type="ARBA" id="ARBA00004651"/>
    </source>
</evidence>
<dbReference type="InterPro" id="IPR002898">
    <property type="entry name" value="MotA_ExbB_proton_chnl"/>
</dbReference>
<keyword evidence="10" id="KW-1185">Reference proteome</keyword>
<dbReference type="GO" id="GO:0005886">
    <property type="term" value="C:plasma membrane"/>
    <property type="evidence" value="ECO:0007669"/>
    <property type="project" value="UniProtKB-SubCell"/>
</dbReference>
<keyword evidence="5 7" id="KW-0472">Membrane</keyword>
<dbReference type="Proteomes" id="UP000188219">
    <property type="component" value="Chromosome"/>
</dbReference>
<keyword evidence="3 7" id="KW-0812">Transmembrane</keyword>
<dbReference type="GO" id="GO:0017038">
    <property type="term" value="P:protein import"/>
    <property type="evidence" value="ECO:0007669"/>
    <property type="project" value="TreeGrafter"/>
</dbReference>
<proteinExistence type="inferred from homology"/>
<dbReference type="OrthoDB" id="4045at2"/>
<gene>
    <name evidence="9" type="ORF">Mag101_02485</name>
</gene>
<evidence type="ECO:0000256" key="6">
    <source>
        <dbReference type="RuleBase" id="RU004057"/>
    </source>
</evidence>
<evidence type="ECO:0000256" key="2">
    <source>
        <dbReference type="ARBA" id="ARBA00022475"/>
    </source>
</evidence>
<evidence type="ECO:0000256" key="5">
    <source>
        <dbReference type="ARBA" id="ARBA00023136"/>
    </source>
</evidence>
<dbReference type="PANTHER" id="PTHR30625:SF18">
    <property type="entry name" value="TONB2 ENERGY TRANSDUCTION SYSTEM INNER MEMBRANE COMPONENT EXBB"/>
    <property type="match status" value="1"/>
</dbReference>
<feature type="transmembrane region" description="Helical" evidence="7">
    <location>
        <begin position="12"/>
        <end position="37"/>
    </location>
</feature>
<evidence type="ECO:0000256" key="4">
    <source>
        <dbReference type="ARBA" id="ARBA00022989"/>
    </source>
</evidence>
<dbReference type="PANTHER" id="PTHR30625">
    <property type="entry name" value="PROTEIN TOLQ"/>
    <property type="match status" value="1"/>
</dbReference>
<keyword evidence="6" id="KW-0653">Protein transport</keyword>
<comment type="subcellular location">
    <subcellularLocation>
        <location evidence="1">Cell membrane</location>
        <topology evidence="1">Multi-pass membrane protein</topology>
    </subcellularLocation>
    <subcellularLocation>
        <location evidence="6">Membrane</location>
        <topology evidence="6">Multi-pass membrane protein</topology>
    </subcellularLocation>
</comment>
<protein>
    <submittedName>
        <fullName evidence="9">Biopolymer transporter ExbB</fullName>
    </submittedName>
</protein>
<keyword evidence="2" id="KW-1003">Cell membrane</keyword>
<evidence type="ECO:0000313" key="9">
    <source>
        <dbReference type="EMBL" id="AQQ66639.1"/>
    </source>
</evidence>
<evidence type="ECO:0000259" key="8">
    <source>
        <dbReference type="Pfam" id="PF01618"/>
    </source>
</evidence>
<reference evidence="9" key="1">
    <citation type="submission" date="2017-02" db="EMBL/GenBank/DDBJ databases">
        <title>Genome of Microbulbifer agarilyticus GP101.</title>
        <authorList>
            <person name="Jung J."/>
            <person name="Bae S.S."/>
            <person name="Baek K."/>
        </authorList>
    </citation>
    <scope>NUCLEOTIDE SEQUENCE [LARGE SCALE GENOMIC DNA]</scope>
    <source>
        <strain evidence="9">GP101</strain>
    </source>
</reference>
<dbReference type="STRING" id="260552.Mag101_02485"/>
<sequence length="175" mass="19233">MHALNDAWAAVVAFMASGGPVLLLIAGLTFFMWTLIFERFFYFKGGLKHDVQGAVDTWEARPERKSWNAHQIRYALVSRVSEKIQSNMDMIQTCVALAPLFGLLGTVWGMINVFEVLAITGGGDAKQMASGVSMATIPTMAGMVTALSGVFANTYITRTAERETQLLEDHLTMDH</sequence>
<feature type="transmembrane region" description="Helical" evidence="7">
    <location>
        <begin position="90"/>
        <end position="111"/>
    </location>
</feature>
<evidence type="ECO:0000313" key="10">
    <source>
        <dbReference type="Proteomes" id="UP000188219"/>
    </source>
</evidence>